<organism evidence="4 5">
    <name type="scientific">Taenia crassiceps</name>
    <dbReference type="NCBI Taxonomy" id="6207"/>
    <lineage>
        <taxon>Eukaryota</taxon>
        <taxon>Metazoa</taxon>
        <taxon>Spiralia</taxon>
        <taxon>Lophotrochozoa</taxon>
        <taxon>Platyhelminthes</taxon>
        <taxon>Cestoda</taxon>
        <taxon>Eucestoda</taxon>
        <taxon>Cyclophyllidea</taxon>
        <taxon>Taeniidae</taxon>
        <taxon>Taenia</taxon>
    </lineage>
</organism>
<dbReference type="PRINTS" id="PR00759">
    <property type="entry name" value="BASICPTASE"/>
</dbReference>
<dbReference type="PANTHER" id="PTHR10083">
    <property type="entry name" value="KUNITZ-TYPE PROTEASE INHIBITOR-RELATED"/>
    <property type="match status" value="1"/>
</dbReference>
<dbReference type="SUPFAM" id="SSF57362">
    <property type="entry name" value="BPTI-like"/>
    <property type="match status" value="1"/>
</dbReference>
<protein>
    <recommendedName>
        <fullName evidence="3">BPTI/Kunitz inhibitor domain-containing protein</fullName>
    </recommendedName>
</protein>
<keyword evidence="2" id="KW-0732">Signal</keyword>
<evidence type="ECO:0000313" key="5">
    <source>
        <dbReference type="Proteomes" id="UP001651158"/>
    </source>
</evidence>
<feature type="chain" id="PRO_5045831821" description="BPTI/Kunitz inhibitor domain-containing protein" evidence="2">
    <location>
        <begin position="20"/>
        <end position="99"/>
    </location>
</feature>
<dbReference type="EMBL" id="JAKROA010000009">
    <property type="protein sequence ID" value="KAL5105144.1"/>
    <property type="molecule type" value="Genomic_DNA"/>
</dbReference>
<dbReference type="PROSITE" id="PS50279">
    <property type="entry name" value="BPTI_KUNITZ_2"/>
    <property type="match status" value="1"/>
</dbReference>
<feature type="signal peptide" evidence="2">
    <location>
        <begin position="1"/>
        <end position="19"/>
    </location>
</feature>
<dbReference type="InterPro" id="IPR002223">
    <property type="entry name" value="Kunitz_BPTI"/>
</dbReference>
<dbReference type="CDD" id="cd00109">
    <property type="entry name" value="Kunitz-type"/>
    <property type="match status" value="1"/>
</dbReference>
<dbReference type="PROSITE" id="PS00280">
    <property type="entry name" value="BPTI_KUNITZ_1"/>
    <property type="match status" value="1"/>
</dbReference>
<dbReference type="InterPro" id="IPR020901">
    <property type="entry name" value="Prtase_inh_Kunz-CS"/>
</dbReference>
<keyword evidence="5" id="KW-1185">Reference proteome</keyword>
<feature type="domain" description="BPTI/Kunitz inhibitor" evidence="3">
    <location>
        <begin position="24"/>
        <end position="74"/>
    </location>
</feature>
<sequence length="99" mass="11127">MLKIIALSVLFVFFQASSAIHPACFEPHDSGPCRGSKLSFYYDPLSGTCKHFYYGGCGGTRNRFYSKEACEDVCSGHSSSWILKPVYKSDPYSEFDDSW</sequence>
<keyword evidence="1" id="KW-1015">Disulfide bond</keyword>
<evidence type="ECO:0000313" key="4">
    <source>
        <dbReference type="EMBL" id="KAL5105144.1"/>
    </source>
</evidence>
<dbReference type="Pfam" id="PF00014">
    <property type="entry name" value="Kunitz_BPTI"/>
    <property type="match status" value="1"/>
</dbReference>
<dbReference type="SMART" id="SM00131">
    <property type="entry name" value="KU"/>
    <property type="match status" value="1"/>
</dbReference>
<comment type="caution">
    <text evidence="4">The sequence shown here is derived from an EMBL/GenBank/DDBJ whole genome shotgun (WGS) entry which is preliminary data.</text>
</comment>
<dbReference type="Gene3D" id="4.10.410.10">
    <property type="entry name" value="Pancreatic trypsin inhibitor Kunitz domain"/>
    <property type="match status" value="1"/>
</dbReference>
<evidence type="ECO:0000259" key="3">
    <source>
        <dbReference type="PROSITE" id="PS50279"/>
    </source>
</evidence>
<dbReference type="InterPro" id="IPR050098">
    <property type="entry name" value="TFPI/VKTCI-like"/>
</dbReference>
<dbReference type="PANTHER" id="PTHR10083:SF374">
    <property type="entry name" value="BPTI_KUNITZ INHIBITOR DOMAIN-CONTAINING PROTEIN"/>
    <property type="match status" value="1"/>
</dbReference>
<proteinExistence type="predicted"/>
<name>A0ABR4Q6L3_9CEST</name>
<gene>
    <name evidence="4" type="ORF">TcWFU_003263</name>
</gene>
<dbReference type="Proteomes" id="UP001651158">
    <property type="component" value="Unassembled WGS sequence"/>
</dbReference>
<evidence type="ECO:0000256" key="1">
    <source>
        <dbReference type="ARBA" id="ARBA00023157"/>
    </source>
</evidence>
<accession>A0ABR4Q6L3</accession>
<reference evidence="4 5" key="1">
    <citation type="journal article" date="2022" name="Front. Cell. Infect. Microbiol.">
        <title>The Genomes of Two Strains of Taenia crassiceps the Animal Model for the Study of Human Cysticercosis.</title>
        <authorList>
            <person name="Bobes R.J."/>
            <person name="Estrada K."/>
            <person name="Rios-Valencia D.G."/>
            <person name="Calderon-Gallegos A."/>
            <person name="de la Torre P."/>
            <person name="Carrero J.C."/>
            <person name="Sanchez-Flores A."/>
            <person name="Laclette J.P."/>
        </authorList>
    </citation>
    <scope>NUCLEOTIDE SEQUENCE [LARGE SCALE GENOMIC DNA]</scope>
    <source>
        <strain evidence="4">WFUcys</strain>
    </source>
</reference>
<evidence type="ECO:0000256" key="2">
    <source>
        <dbReference type="SAM" id="SignalP"/>
    </source>
</evidence>
<dbReference type="InterPro" id="IPR036880">
    <property type="entry name" value="Kunitz_BPTI_sf"/>
</dbReference>